<dbReference type="AlphaFoldDB" id="A0A6S7HPQ4"/>
<sequence>MSESVKIPTNSVESKVLSSLVFIDESGYCWKGNLAQLKNFVQSDLKLIGKWSSPGSETKLFKNTEIILKWTGQTRKKLIIEKDSEVNLVANTLKRLCNGNVFCLDTATACKESIDDKAKQSVAADSEFSTIWVAINGIQDVGTAKLEEVTLAHDNKLIRIEAEVCKVRSNYERKIENLNNKCHELLLKLECKKALEDKVNKLEVLVGNLKADIQDLRNENGLFKLKPRLFKNSTPKVQQKNTGNNDLDLIGTINIPDEPITIVDKQPQDLNKNLELNTSLSVSNKTSRADKGSVYNPQMNSVIECIEARNQPRSNPPRGPRTSNVSKRNSAIPSHPLPKHLVPCPFLRRRSFCLKGPLCDFQHKDSQSSNNPTNNSSNNPFYCSSNNRPRVSNNLQRYPHNLGYTSYPNISQPITNHFPFPVNPSHFPPFQPPQYHPMLRPYVYPPPLLTSI</sequence>
<comment type="caution">
    <text evidence="3">The sequence shown here is derived from an EMBL/GenBank/DDBJ whole genome shotgun (WGS) entry which is preliminary data.</text>
</comment>
<feature type="compositionally biased region" description="Polar residues" evidence="2">
    <location>
        <begin position="380"/>
        <end position="392"/>
    </location>
</feature>
<reference evidence="3" key="1">
    <citation type="submission" date="2020-04" db="EMBL/GenBank/DDBJ databases">
        <authorList>
            <person name="Alioto T."/>
            <person name="Alioto T."/>
            <person name="Gomez Garrido J."/>
        </authorList>
    </citation>
    <scope>NUCLEOTIDE SEQUENCE</scope>
    <source>
        <strain evidence="3">A484AB</strain>
    </source>
</reference>
<protein>
    <submittedName>
        <fullName evidence="3">---NA</fullName>
    </submittedName>
</protein>
<keyword evidence="1" id="KW-0175">Coiled coil</keyword>
<feature type="compositionally biased region" description="Polar residues" evidence="2">
    <location>
        <begin position="321"/>
        <end position="332"/>
    </location>
</feature>
<feature type="region of interest" description="Disordered" evidence="2">
    <location>
        <begin position="307"/>
        <end position="339"/>
    </location>
</feature>
<evidence type="ECO:0000256" key="2">
    <source>
        <dbReference type="SAM" id="MobiDB-lite"/>
    </source>
</evidence>
<evidence type="ECO:0000313" key="4">
    <source>
        <dbReference type="Proteomes" id="UP001152795"/>
    </source>
</evidence>
<organism evidence="3 4">
    <name type="scientific">Paramuricea clavata</name>
    <name type="common">Red gorgonian</name>
    <name type="synonym">Violescent sea-whip</name>
    <dbReference type="NCBI Taxonomy" id="317549"/>
    <lineage>
        <taxon>Eukaryota</taxon>
        <taxon>Metazoa</taxon>
        <taxon>Cnidaria</taxon>
        <taxon>Anthozoa</taxon>
        <taxon>Octocorallia</taxon>
        <taxon>Malacalcyonacea</taxon>
        <taxon>Plexauridae</taxon>
        <taxon>Paramuricea</taxon>
    </lineage>
</organism>
<feature type="region of interest" description="Disordered" evidence="2">
    <location>
        <begin position="364"/>
        <end position="392"/>
    </location>
</feature>
<evidence type="ECO:0000313" key="3">
    <source>
        <dbReference type="EMBL" id="CAB4005723.1"/>
    </source>
</evidence>
<gene>
    <name evidence="3" type="ORF">PACLA_8A043437</name>
</gene>
<dbReference type="Proteomes" id="UP001152795">
    <property type="component" value="Unassembled WGS sequence"/>
</dbReference>
<feature type="coiled-coil region" evidence="1">
    <location>
        <begin position="168"/>
        <end position="219"/>
    </location>
</feature>
<proteinExistence type="predicted"/>
<dbReference type="InterPro" id="IPR000571">
    <property type="entry name" value="Znf_CCCH"/>
</dbReference>
<keyword evidence="4" id="KW-1185">Reference proteome</keyword>
<dbReference type="OrthoDB" id="411372at2759"/>
<dbReference type="PROSITE" id="PS50103">
    <property type="entry name" value="ZF_C3H1"/>
    <property type="match status" value="1"/>
</dbReference>
<accession>A0A6S7HPQ4</accession>
<dbReference type="EMBL" id="CACRXK020005292">
    <property type="protein sequence ID" value="CAB4005723.1"/>
    <property type="molecule type" value="Genomic_DNA"/>
</dbReference>
<name>A0A6S7HPQ4_PARCT</name>
<feature type="compositionally biased region" description="Low complexity" evidence="2">
    <location>
        <begin position="367"/>
        <end position="379"/>
    </location>
</feature>
<dbReference type="GO" id="GO:0046872">
    <property type="term" value="F:metal ion binding"/>
    <property type="evidence" value="ECO:0007669"/>
    <property type="project" value="InterPro"/>
</dbReference>
<evidence type="ECO:0000256" key="1">
    <source>
        <dbReference type="SAM" id="Coils"/>
    </source>
</evidence>